<dbReference type="Pfam" id="PF00512">
    <property type="entry name" value="HisKA"/>
    <property type="match status" value="1"/>
</dbReference>
<organism evidence="6 7">
    <name type="scientific">Pseudomonas arsenicoxydans</name>
    <dbReference type="NCBI Taxonomy" id="702115"/>
    <lineage>
        <taxon>Bacteria</taxon>
        <taxon>Pseudomonadati</taxon>
        <taxon>Pseudomonadota</taxon>
        <taxon>Gammaproteobacteria</taxon>
        <taxon>Pseudomonadales</taxon>
        <taxon>Pseudomonadaceae</taxon>
        <taxon>Pseudomonas</taxon>
    </lineage>
</organism>
<keyword evidence="4" id="KW-0812">Transmembrane</keyword>
<dbReference type="Pfam" id="PF02518">
    <property type="entry name" value="HATPase_c"/>
    <property type="match status" value="1"/>
</dbReference>
<dbReference type="Proteomes" id="UP000317933">
    <property type="component" value="Unassembled WGS sequence"/>
</dbReference>
<dbReference type="RefSeq" id="WP_140669757.1">
    <property type="nucleotide sequence ID" value="NZ_RCZE01000012.1"/>
</dbReference>
<dbReference type="EMBL" id="RCZE01000012">
    <property type="protein sequence ID" value="TPG74658.1"/>
    <property type="molecule type" value="Genomic_DNA"/>
</dbReference>
<feature type="transmembrane region" description="Helical" evidence="4">
    <location>
        <begin position="30"/>
        <end position="55"/>
    </location>
</feature>
<protein>
    <recommendedName>
        <fullName evidence="2">histidine kinase</fullName>
        <ecNumber evidence="2">2.7.13.3</ecNumber>
    </recommendedName>
</protein>
<evidence type="ECO:0000259" key="5">
    <source>
        <dbReference type="PROSITE" id="PS50109"/>
    </source>
</evidence>
<dbReference type="AlphaFoldDB" id="A0A502HN40"/>
<feature type="domain" description="Histidine kinase" evidence="5">
    <location>
        <begin position="276"/>
        <end position="482"/>
    </location>
</feature>
<dbReference type="Gene3D" id="1.10.287.130">
    <property type="match status" value="1"/>
</dbReference>
<evidence type="ECO:0000256" key="4">
    <source>
        <dbReference type="SAM" id="Phobius"/>
    </source>
</evidence>
<evidence type="ECO:0000256" key="2">
    <source>
        <dbReference type="ARBA" id="ARBA00012438"/>
    </source>
</evidence>
<dbReference type="GO" id="GO:0000155">
    <property type="term" value="F:phosphorelay sensor kinase activity"/>
    <property type="evidence" value="ECO:0007669"/>
    <property type="project" value="InterPro"/>
</dbReference>
<dbReference type="SMART" id="SM00388">
    <property type="entry name" value="HisKA"/>
    <property type="match status" value="1"/>
</dbReference>
<dbReference type="Gene3D" id="3.30.565.10">
    <property type="entry name" value="Histidine kinase-like ATPase, C-terminal domain"/>
    <property type="match status" value="1"/>
</dbReference>
<name>A0A502HN40_9PSED</name>
<comment type="catalytic activity">
    <reaction evidence="1">
        <text>ATP + protein L-histidine = ADP + protein N-phospho-L-histidine.</text>
        <dbReference type="EC" id="2.7.13.3"/>
    </reaction>
</comment>
<feature type="transmembrane region" description="Helical" evidence="4">
    <location>
        <begin position="226"/>
        <end position="247"/>
    </location>
</feature>
<dbReference type="PRINTS" id="PR00344">
    <property type="entry name" value="BCTRLSENSOR"/>
</dbReference>
<keyword evidence="6" id="KW-0418">Kinase</keyword>
<evidence type="ECO:0000256" key="1">
    <source>
        <dbReference type="ARBA" id="ARBA00000085"/>
    </source>
</evidence>
<evidence type="ECO:0000313" key="7">
    <source>
        <dbReference type="Proteomes" id="UP000317933"/>
    </source>
</evidence>
<dbReference type="PROSITE" id="PS50109">
    <property type="entry name" value="HIS_KIN"/>
    <property type="match status" value="1"/>
</dbReference>
<sequence length="489" mass="54437">MPALSALFRRLHREAADSVVPTRQPNLLRWFSIISFILISAIAFGLGSVSTRFLVIESLERDALLSAQFIQTIAVGEIRHHGLSGMRMGDVLAATPYGMLSEEMALNRHCARSEFLDHLSHLPDSLLISIYSPLRTVMWSTNPQLIGQKILNDEALEAAFSSKDRVSTKYSNADERRPEQQFLLAPKMFFIESYIPLVDDLGNTLAVVEIYKEPADLIERLNRGHWIIWLSTALGGLLLYFGLYWIVRRASIQLASQEAQLVANKTYVGLVEMSTAVAHSLRNPLACIRSSAELANETEGQPAKKNIDDIVSQVDRMSQWVHELLLCLRPIRGEAELVEPMNVVQATLAGYSAQLAQSRIQVEFNNEPTPRIISNPLLLSQILNSVIANAIEAMPGGGKLTIQANVDDTHQWLHLIIGDTGDGTSRQQEMMAFKTFYTTKQGKLGIGLIMVKQIMENFGGEASLTHHEDQGTSVHLSFRVVERRASGLR</sequence>
<dbReference type="InterPro" id="IPR036097">
    <property type="entry name" value="HisK_dim/P_sf"/>
</dbReference>
<evidence type="ECO:0000256" key="3">
    <source>
        <dbReference type="ARBA" id="ARBA00022553"/>
    </source>
</evidence>
<dbReference type="CDD" id="cd00082">
    <property type="entry name" value="HisKA"/>
    <property type="match status" value="1"/>
</dbReference>
<keyword evidence="6" id="KW-0808">Transferase</keyword>
<dbReference type="InterPro" id="IPR003661">
    <property type="entry name" value="HisK_dim/P_dom"/>
</dbReference>
<dbReference type="EC" id="2.7.13.3" evidence="2"/>
<keyword evidence="4" id="KW-1133">Transmembrane helix</keyword>
<dbReference type="PANTHER" id="PTHR43547:SF2">
    <property type="entry name" value="HYBRID SIGNAL TRANSDUCTION HISTIDINE KINASE C"/>
    <property type="match status" value="1"/>
</dbReference>
<dbReference type="InterPro" id="IPR003594">
    <property type="entry name" value="HATPase_dom"/>
</dbReference>
<dbReference type="InterPro" id="IPR004358">
    <property type="entry name" value="Sig_transdc_His_kin-like_C"/>
</dbReference>
<gene>
    <name evidence="6" type="ORF">EAH78_24200</name>
</gene>
<evidence type="ECO:0000313" key="6">
    <source>
        <dbReference type="EMBL" id="TPG74658.1"/>
    </source>
</evidence>
<keyword evidence="4" id="KW-0472">Membrane</keyword>
<comment type="caution">
    <text evidence="6">The sequence shown here is derived from an EMBL/GenBank/DDBJ whole genome shotgun (WGS) entry which is preliminary data.</text>
</comment>
<reference evidence="6 7" key="1">
    <citation type="journal article" date="2019" name="Environ. Microbiol.">
        <title>Species interactions and distinct microbial communities in high Arctic permafrost affected cryosols are associated with the CH4 and CO2 gas fluxes.</title>
        <authorList>
            <person name="Altshuler I."/>
            <person name="Hamel J."/>
            <person name="Turney S."/>
            <person name="Magnuson E."/>
            <person name="Levesque R."/>
            <person name="Greer C."/>
            <person name="Whyte L.G."/>
        </authorList>
    </citation>
    <scope>NUCLEOTIDE SEQUENCE [LARGE SCALE GENOMIC DNA]</scope>
    <source>
        <strain evidence="6 7">E3</strain>
    </source>
</reference>
<dbReference type="SMART" id="SM00387">
    <property type="entry name" value="HATPase_c"/>
    <property type="match status" value="1"/>
</dbReference>
<dbReference type="PANTHER" id="PTHR43547">
    <property type="entry name" value="TWO-COMPONENT HISTIDINE KINASE"/>
    <property type="match status" value="1"/>
</dbReference>
<keyword evidence="3" id="KW-0597">Phosphoprotein</keyword>
<proteinExistence type="predicted"/>
<dbReference type="InterPro" id="IPR005467">
    <property type="entry name" value="His_kinase_dom"/>
</dbReference>
<accession>A0A502HN40</accession>
<dbReference type="SUPFAM" id="SSF55874">
    <property type="entry name" value="ATPase domain of HSP90 chaperone/DNA topoisomerase II/histidine kinase"/>
    <property type="match status" value="1"/>
</dbReference>
<dbReference type="InterPro" id="IPR036890">
    <property type="entry name" value="HATPase_C_sf"/>
</dbReference>
<dbReference type="SUPFAM" id="SSF47384">
    <property type="entry name" value="Homodimeric domain of signal transducing histidine kinase"/>
    <property type="match status" value="1"/>
</dbReference>